<accession>A0A1G7JB58</accession>
<protein>
    <submittedName>
        <fullName evidence="1">Uncharacterized protein</fullName>
    </submittedName>
</protein>
<reference evidence="1 2" key="1">
    <citation type="submission" date="2016-10" db="EMBL/GenBank/DDBJ databases">
        <authorList>
            <person name="de Groot N.N."/>
        </authorList>
    </citation>
    <scope>NUCLEOTIDE SEQUENCE [LARGE SCALE GENOMIC DNA]</scope>
    <source>
        <strain evidence="1 2">47C3B</strain>
    </source>
</reference>
<dbReference type="EMBL" id="FNAI01000014">
    <property type="protein sequence ID" value="SDF22192.1"/>
    <property type="molecule type" value="Genomic_DNA"/>
</dbReference>
<dbReference type="AlphaFoldDB" id="A0A1G7JB58"/>
<proteinExistence type="predicted"/>
<dbReference type="RefSeq" id="WP_143014234.1">
    <property type="nucleotide sequence ID" value="NZ_FNAI01000014.1"/>
</dbReference>
<keyword evidence="2" id="KW-1185">Reference proteome</keyword>
<dbReference type="Proteomes" id="UP000199072">
    <property type="component" value="Unassembled WGS sequence"/>
</dbReference>
<dbReference type="STRING" id="1391627.SAMN05216464_114126"/>
<evidence type="ECO:0000313" key="2">
    <source>
        <dbReference type="Proteomes" id="UP000199072"/>
    </source>
</evidence>
<gene>
    <name evidence="1" type="ORF">SAMN05216464_114126</name>
</gene>
<name>A0A1G7JB58_9SPHI</name>
<evidence type="ECO:0000313" key="1">
    <source>
        <dbReference type="EMBL" id="SDF22192.1"/>
    </source>
</evidence>
<sequence>MKQRLFNEYNYGRRVVSLAVLVVFLALGFCPLRNTLTNLAQPAPATRGPKVPEYSKIIAHTDCSFALVVKTGSAIGRLFTVMPPLAAVINHGSYFLNPLRIGKLLSNHMLRLPFHATACPIYLRNCVLLI</sequence>
<organism evidence="1 2">
    <name type="scientific">Mucilaginibacter pineti</name>
    <dbReference type="NCBI Taxonomy" id="1391627"/>
    <lineage>
        <taxon>Bacteria</taxon>
        <taxon>Pseudomonadati</taxon>
        <taxon>Bacteroidota</taxon>
        <taxon>Sphingobacteriia</taxon>
        <taxon>Sphingobacteriales</taxon>
        <taxon>Sphingobacteriaceae</taxon>
        <taxon>Mucilaginibacter</taxon>
    </lineage>
</organism>